<name>A0A514Z6F7_9LACT</name>
<protein>
    <recommendedName>
        <fullName evidence="3">LXG domain-containing protein</fullName>
    </recommendedName>
</protein>
<dbReference type="EMBL" id="CP041356">
    <property type="protein sequence ID" value="QDK70169.1"/>
    <property type="molecule type" value="Genomic_DNA"/>
</dbReference>
<evidence type="ECO:0000313" key="1">
    <source>
        <dbReference type="EMBL" id="QDK70169.1"/>
    </source>
</evidence>
<dbReference type="Proteomes" id="UP000315128">
    <property type="component" value="Chromosome"/>
</dbReference>
<organism evidence="1 2">
    <name type="scientific">Lactococcus protaetiae</name>
    <dbReference type="NCBI Taxonomy" id="2592653"/>
    <lineage>
        <taxon>Bacteria</taxon>
        <taxon>Bacillati</taxon>
        <taxon>Bacillota</taxon>
        <taxon>Bacilli</taxon>
        <taxon>Lactobacillales</taxon>
        <taxon>Streptococcaceae</taxon>
        <taxon>Lactococcus</taxon>
    </lineage>
</organism>
<accession>A0A514Z6F7</accession>
<dbReference type="KEGG" id="lack:FLP15_01970"/>
<sequence length="84" mass="9726">MIFGIDGNQIQYERGLENVRRLMPPRVEHDRSICEQKFKQEMDNILNTSKNKLQHLKEDFETGASGKGADKIKEGFDNSIAIRF</sequence>
<evidence type="ECO:0008006" key="3">
    <source>
        <dbReference type="Google" id="ProtNLM"/>
    </source>
</evidence>
<proteinExistence type="predicted"/>
<dbReference type="AlphaFoldDB" id="A0A514Z6F7"/>
<keyword evidence="2" id="KW-1185">Reference proteome</keyword>
<evidence type="ECO:0000313" key="2">
    <source>
        <dbReference type="Proteomes" id="UP000315128"/>
    </source>
</evidence>
<gene>
    <name evidence="1" type="ORF">FLP15_01970</name>
</gene>
<dbReference type="RefSeq" id="WP_142765800.1">
    <property type="nucleotide sequence ID" value="NZ_CP041356.1"/>
</dbReference>
<reference evidence="1 2" key="1">
    <citation type="submission" date="2019-07" db="EMBL/GenBank/DDBJ databases">
        <title>Genome sequencing of KACC 19320.</title>
        <authorList>
            <person name="Heo J."/>
            <person name="Kim S.-J."/>
            <person name="Kim J.-S."/>
            <person name="Hong S.-B."/>
            <person name="Kwon S.-W."/>
        </authorList>
    </citation>
    <scope>NUCLEOTIDE SEQUENCE [LARGE SCALE GENOMIC DNA]</scope>
    <source>
        <strain evidence="1 2">KACC 19320</strain>
    </source>
</reference>